<gene>
    <name evidence="3" type="ORF">BBJK_01235</name>
</gene>
<keyword evidence="1" id="KW-0472">Membrane</keyword>
<dbReference type="Proteomes" id="UP000262177">
    <property type="component" value="Chromosome"/>
</dbReference>
<evidence type="ECO:0000259" key="2">
    <source>
        <dbReference type="Pfam" id="PF13400"/>
    </source>
</evidence>
<sequence>MRAYCSRLLQSDEGSGTMACVMLIALAAALIATVASVGGALLCRSRARSAADATALSAASAYWSGGASDPCAVGRRAAAENDAQLESCAVEGDDIVVTVSVPLRLPFMSRVSQRSRAGPISCE</sequence>
<evidence type="ECO:0000256" key="1">
    <source>
        <dbReference type="SAM" id="Phobius"/>
    </source>
</evidence>
<protein>
    <recommendedName>
        <fullName evidence="2">Putative Flp pilus-assembly TadG-like N-terminal domain-containing protein</fullName>
    </recommendedName>
</protein>
<keyword evidence="1" id="KW-0812">Transmembrane</keyword>
<evidence type="ECO:0000313" key="3">
    <source>
        <dbReference type="EMBL" id="BBA47858.1"/>
    </source>
</evidence>
<keyword evidence="1" id="KW-1133">Transmembrane helix</keyword>
<feature type="domain" description="Putative Flp pilus-assembly TadG-like N-terminal" evidence="2">
    <location>
        <begin position="14"/>
        <end position="61"/>
    </location>
</feature>
<dbReference type="EMBL" id="AP018131">
    <property type="protein sequence ID" value="BBA47858.1"/>
    <property type="molecule type" value="Genomic_DNA"/>
</dbReference>
<dbReference type="InterPro" id="IPR021202">
    <property type="entry name" value="Rv3654c-like"/>
</dbReference>
<feature type="transmembrane region" description="Helical" evidence="1">
    <location>
        <begin position="16"/>
        <end position="42"/>
    </location>
</feature>
<evidence type="ECO:0000313" key="4">
    <source>
        <dbReference type="Proteomes" id="UP000262177"/>
    </source>
</evidence>
<organism evidence="3 4">
    <name type="scientific">Bifidobacterium bifidum LMG 13195</name>
    <dbReference type="NCBI Taxonomy" id="1207542"/>
    <lineage>
        <taxon>Bacteria</taxon>
        <taxon>Bacillati</taxon>
        <taxon>Actinomycetota</taxon>
        <taxon>Actinomycetes</taxon>
        <taxon>Bifidobacteriales</taxon>
        <taxon>Bifidobacteriaceae</taxon>
        <taxon>Bifidobacterium</taxon>
    </lineage>
</organism>
<proteinExistence type="predicted"/>
<accession>A0A286TCB9</accession>
<reference evidence="3 4" key="1">
    <citation type="journal article" date="2017" name="Biosci. Biotechnol. Biochem.">
        <title>Identification and characterization of a sulfoglycosidase from Bifidobacterium bifidum implicated in mucin glycan utilization.</title>
        <authorList>
            <person name="Katoh T."/>
            <person name="Maeshibu T."/>
            <person name="Kikkawa K."/>
            <person name="Gotoh A."/>
            <person name="Tomabechi Y."/>
            <person name="Nakamura M."/>
            <person name="Liao W.-H."/>
            <person name="Yamaguchi M."/>
            <person name="Ashida H."/>
            <person name="Yamamoto K."/>
            <person name="Katayama T."/>
        </authorList>
    </citation>
    <scope>NUCLEOTIDE SEQUENCE [LARGE SCALE GENOMIC DNA]</scope>
    <source>
        <strain evidence="3 4">JCM 7004</strain>
    </source>
</reference>
<dbReference type="NCBIfam" id="TIGR03816">
    <property type="entry name" value="tadE_like_DECH"/>
    <property type="match status" value="1"/>
</dbReference>
<dbReference type="AlphaFoldDB" id="A0A286TCB9"/>
<dbReference type="Pfam" id="PF13400">
    <property type="entry name" value="Tad"/>
    <property type="match status" value="1"/>
</dbReference>
<name>A0A286TCB9_BIFBI</name>
<dbReference type="InterPro" id="IPR028087">
    <property type="entry name" value="Tad_N"/>
</dbReference>